<name>A0A4Y7ICJ2_PAPSO</name>
<protein>
    <recommendedName>
        <fullName evidence="3">Serine aminopeptidase S33 domain-containing protein</fullName>
    </recommendedName>
</protein>
<dbReference type="EMBL" id="CM010715">
    <property type="protein sequence ID" value="RZC46643.1"/>
    <property type="molecule type" value="Genomic_DNA"/>
</dbReference>
<evidence type="ECO:0008006" key="3">
    <source>
        <dbReference type="Google" id="ProtNLM"/>
    </source>
</evidence>
<dbReference type="STRING" id="3469.A0A4Y7ICJ2"/>
<proteinExistence type="predicted"/>
<evidence type="ECO:0000313" key="2">
    <source>
        <dbReference type="Proteomes" id="UP000316621"/>
    </source>
</evidence>
<accession>A0A4Y7ICJ2</accession>
<keyword evidence="2" id="KW-1185">Reference proteome</keyword>
<dbReference type="Gramene" id="RZC46643">
    <property type="protein sequence ID" value="RZC46643"/>
    <property type="gene ID" value="C5167_039592"/>
</dbReference>
<dbReference type="AlphaFoldDB" id="A0A4Y7ICJ2"/>
<gene>
    <name evidence="1" type="ORF">C5167_039592</name>
</gene>
<reference evidence="1 2" key="1">
    <citation type="journal article" date="2018" name="Science">
        <title>The opium poppy genome and morphinan production.</title>
        <authorList>
            <person name="Guo L."/>
            <person name="Winzer T."/>
            <person name="Yang X."/>
            <person name="Li Y."/>
            <person name="Ning Z."/>
            <person name="He Z."/>
            <person name="Teodor R."/>
            <person name="Lu Y."/>
            <person name="Bowser T.A."/>
            <person name="Graham I.A."/>
            <person name="Ye K."/>
        </authorList>
    </citation>
    <scope>NUCLEOTIDE SEQUENCE [LARGE SCALE GENOMIC DNA]</scope>
    <source>
        <strain evidence="2">cv. HN1</strain>
        <tissue evidence="1">Leaves</tissue>
    </source>
</reference>
<dbReference type="Proteomes" id="UP000316621">
    <property type="component" value="Chromosome 1"/>
</dbReference>
<organism evidence="1 2">
    <name type="scientific">Papaver somniferum</name>
    <name type="common">Opium poppy</name>
    <dbReference type="NCBI Taxonomy" id="3469"/>
    <lineage>
        <taxon>Eukaryota</taxon>
        <taxon>Viridiplantae</taxon>
        <taxon>Streptophyta</taxon>
        <taxon>Embryophyta</taxon>
        <taxon>Tracheophyta</taxon>
        <taxon>Spermatophyta</taxon>
        <taxon>Magnoliopsida</taxon>
        <taxon>Ranunculales</taxon>
        <taxon>Papaveraceae</taxon>
        <taxon>Papaveroideae</taxon>
        <taxon>Papaver</taxon>
    </lineage>
</organism>
<sequence>MSREMVKETDGGPPRWFCPVECGNPMKDSHVLLFLPGIDGTGWGLILYHKFLGKVFYNGGGLKLVGV</sequence>
<evidence type="ECO:0000313" key="1">
    <source>
        <dbReference type="EMBL" id="RZC46643.1"/>
    </source>
</evidence>